<dbReference type="InterPro" id="IPR028846">
    <property type="entry name" value="Recoverin"/>
</dbReference>
<evidence type="ECO:0000313" key="8">
    <source>
        <dbReference type="EMBL" id="CAF1592918.1"/>
    </source>
</evidence>
<dbReference type="PROSITE" id="PS50222">
    <property type="entry name" value="EF_HAND_2"/>
    <property type="match status" value="2"/>
</dbReference>
<dbReference type="Proteomes" id="UP000663834">
    <property type="component" value="Unassembled WGS sequence"/>
</dbReference>
<name>A0A816GEJ6_9BILA</name>
<evidence type="ECO:0000313" key="11">
    <source>
        <dbReference type="EMBL" id="CAF3929013.1"/>
    </source>
</evidence>
<evidence type="ECO:0000259" key="7">
    <source>
        <dbReference type="PROSITE" id="PS50222"/>
    </source>
</evidence>
<dbReference type="CDD" id="cd00051">
    <property type="entry name" value="EFh"/>
    <property type="match status" value="1"/>
</dbReference>
<keyword evidence="2" id="KW-0519">Myristate</keyword>
<dbReference type="SUPFAM" id="SSF47473">
    <property type="entry name" value="EF-hand"/>
    <property type="match status" value="1"/>
</dbReference>
<dbReference type="PANTHER" id="PTHR23055:SF178">
    <property type="entry name" value="NEUROCALCIN HOMOLOG"/>
    <property type="match status" value="1"/>
</dbReference>
<sequence>MGNNAIVKAGTSKVLTSQDIALLKRQSRLSEQEIRNLHETFWNDFPTGRLDKKGFMKYYEDIKDDKDRTSILCDHVFAVFDKNHDGTIDFNEFLLAVSVGTPHDLDSHLDYVFEMCDVSGDGKVDINELATFLSASLTIVGKADENDNLGPRKLAADIFNTLGISEDKKLIKEEFIKGCKRAPHLRELFGGGK</sequence>
<dbReference type="PROSITE" id="PS00018">
    <property type="entry name" value="EF_HAND_1"/>
    <property type="match status" value="2"/>
</dbReference>
<evidence type="ECO:0000313" key="9">
    <source>
        <dbReference type="EMBL" id="CAF1674243.1"/>
    </source>
</evidence>
<dbReference type="EMBL" id="CAJNOW010019651">
    <property type="protein sequence ID" value="CAF1674243.1"/>
    <property type="molecule type" value="Genomic_DNA"/>
</dbReference>
<dbReference type="AlphaFoldDB" id="A0A816GEJ6"/>
<dbReference type="Gene3D" id="1.10.238.10">
    <property type="entry name" value="EF-hand"/>
    <property type="match status" value="1"/>
</dbReference>
<evidence type="ECO:0000256" key="5">
    <source>
        <dbReference type="ARBA" id="ARBA00022837"/>
    </source>
</evidence>
<comment type="similarity">
    <text evidence="1">Belongs to the recoverin family.</text>
</comment>
<dbReference type="SMART" id="SM00054">
    <property type="entry name" value="EFh"/>
    <property type="match status" value="2"/>
</dbReference>
<dbReference type="Pfam" id="PF00036">
    <property type="entry name" value="EF-hand_1"/>
    <property type="match status" value="1"/>
</dbReference>
<dbReference type="PANTHER" id="PTHR23055">
    <property type="entry name" value="CALCIUM BINDING PROTEINS"/>
    <property type="match status" value="1"/>
</dbReference>
<evidence type="ECO:0000313" key="10">
    <source>
        <dbReference type="EMBL" id="CAF2046056.1"/>
    </source>
</evidence>
<keyword evidence="4" id="KW-0677">Repeat</keyword>
<protein>
    <recommendedName>
        <fullName evidence="7">EF-hand domain-containing protein</fullName>
    </recommendedName>
</protein>
<evidence type="ECO:0000256" key="6">
    <source>
        <dbReference type="ARBA" id="ARBA00023288"/>
    </source>
</evidence>
<dbReference type="EMBL" id="CAJOBI010005534">
    <property type="protein sequence ID" value="CAF4034924.1"/>
    <property type="molecule type" value="Genomic_DNA"/>
</dbReference>
<keyword evidence="6" id="KW-0449">Lipoprotein</keyword>
<comment type="caution">
    <text evidence="9">The sequence shown here is derived from an EMBL/GenBank/DDBJ whole genome shotgun (WGS) entry which is preliminary data.</text>
</comment>
<dbReference type="EMBL" id="CAJOBH010003569">
    <property type="protein sequence ID" value="CAF3957484.1"/>
    <property type="molecule type" value="Genomic_DNA"/>
</dbReference>
<dbReference type="Pfam" id="PF13202">
    <property type="entry name" value="EF-hand_5"/>
    <property type="match status" value="1"/>
</dbReference>
<dbReference type="Proteomes" id="UP000676336">
    <property type="component" value="Unassembled WGS sequence"/>
</dbReference>
<dbReference type="PRINTS" id="PR00450">
    <property type="entry name" value="RECOVERIN"/>
</dbReference>
<evidence type="ECO:0000313" key="12">
    <source>
        <dbReference type="EMBL" id="CAF3957484.1"/>
    </source>
</evidence>
<evidence type="ECO:0000256" key="2">
    <source>
        <dbReference type="ARBA" id="ARBA00022707"/>
    </source>
</evidence>
<feature type="domain" description="EF-hand" evidence="7">
    <location>
        <begin position="104"/>
        <end position="139"/>
    </location>
</feature>
<dbReference type="Proteomes" id="UP000663824">
    <property type="component" value="Unassembled WGS sequence"/>
</dbReference>
<dbReference type="InterPro" id="IPR018247">
    <property type="entry name" value="EF_Hand_1_Ca_BS"/>
</dbReference>
<accession>A0A816GEJ6</accession>
<dbReference type="InterPro" id="IPR002048">
    <property type="entry name" value="EF_hand_dom"/>
</dbReference>
<evidence type="ECO:0000256" key="4">
    <source>
        <dbReference type="ARBA" id="ARBA00022737"/>
    </source>
</evidence>
<proteinExistence type="inferred from homology"/>
<evidence type="ECO:0000256" key="1">
    <source>
        <dbReference type="ARBA" id="ARBA00006049"/>
    </source>
</evidence>
<dbReference type="Proteomes" id="UP000663855">
    <property type="component" value="Unassembled WGS sequence"/>
</dbReference>
<evidence type="ECO:0000313" key="13">
    <source>
        <dbReference type="EMBL" id="CAF4034924.1"/>
    </source>
</evidence>
<organism evidence="9 14">
    <name type="scientific">Rotaria magnacalcarata</name>
    <dbReference type="NCBI Taxonomy" id="392030"/>
    <lineage>
        <taxon>Eukaryota</taxon>
        <taxon>Metazoa</taxon>
        <taxon>Spiralia</taxon>
        <taxon>Gnathifera</taxon>
        <taxon>Rotifera</taxon>
        <taxon>Eurotatoria</taxon>
        <taxon>Bdelloidea</taxon>
        <taxon>Philodinida</taxon>
        <taxon>Philodinidae</taxon>
        <taxon>Rotaria</taxon>
    </lineage>
</organism>
<dbReference type="OrthoDB" id="26525at2759"/>
<dbReference type="EMBL" id="CAJOBJ010002518">
    <property type="protein sequence ID" value="CAF3929013.1"/>
    <property type="molecule type" value="Genomic_DNA"/>
</dbReference>
<dbReference type="GO" id="GO:0005509">
    <property type="term" value="F:calcium ion binding"/>
    <property type="evidence" value="ECO:0007669"/>
    <property type="project" value="InterPro"/>
</dbReference>
<dbReference type="Proteomes" id="UP000681720">
    <property type="component" value="Unassembled WGS sequence"/>
</dbReference>
<dbReference type="Proteomes" id="UP000681967">
    <property type="component" value="Unassembled WGS sequence"/>
</dbReference>
<keyword evidence="3" id="KW-0479">Metal-binding</keyword>
<evidence type="ECO:0000256" key="3">
    <source>
        <dbReference type="ARBA" id="ARBA00022723"/>
    </source>
</evidence>
<reference evidence="9" key="1">
    <citation type="submission" date="2021-02" db="EMBL/GenBank/DDBJ databases">
        <authorList>
            <person name="Nowell W R."/>
        </authorList>
    </citation>
    <scope>NUCLEOTIDE SEQUENCE</scope>
</reference>
<evidence type="ECO:0000313" key="14">
    <source>
        <dbReference type="Proteomes" id="UP000663834"/>
    </source>
</evidence>
<feature type="domain" description="EF-hand" evidence="7">
    <location>
        <begin position="68"/>
        <end position="103"/>
    </location>
</feature>
<dbReference type="EMBL" id="CAJNRE010005515">
    <property type="protein sequence ID" value="CAF2046056.1"/>
    <property type="molecule type" value="Genomic_DNA"/>
</dbReference>
<dbReference type="EMBL" id="CAJNOV010016579">
    <property type="protein sequence ID" value="CAF1592918.1"/>
    <property type="molecule type" value="Genomic_DNA"/>
</dbReference>
<keyword evidence="5" id="KW-0106">Calcium</keyword>
<dbReference type="InterPro" id="IPR011992">
    <property type="entry name" value="EF-hand-dom_pair"/>
</dbReference>
<gene>
    <name evidence="12" type="ORF">BYL167_LOCUS11360</name>
    <name evidence="8" type="ORF">CJN711_LOCUS34248</name>
    <name evidence="11" type="ORF">GIL414_LOCUS7972</name>
    <name evidence="9" type="ORF">KQP761_LOCUS34973</name>
    <name evidence="10" type="ORF">MBJ925_LOCUS12152</name>
    <name evidence="13" type="ORF">SMN809_LOCUS13781</name>
</gene>